<evidence type="ECO:0000313" key="2">
    <source>
        <dbReference type="EMBL" id="GAA5504499.1"/>
    </source>
</evidence>
<accession>A0ABP9VH05</accession>
<keyword evidence="1" id="KW-0812">Transmembrane</keyword>
<proteinExistence type="predicted"/>
<protein>
    <submittedName>
        <fullName evidence="2">Uncharacterized protein</fullName>
    </submittedName>
</protein>
<evidence type="ECO:0000256" key="1">
    <source>
        <dbReference type="SAM" id="Phobius"/>
    </source>
</evidence>
<keyword evidence="1" id="KW-0472">Membrane</keyword>
<gene>
    <name evidence="2" type="ORF">Dxin01_04274</name>
</gene>
<keyword evidence="3" id="KW-1185">Reference proteome</keyword>
<dbReference type="Proteomes" id="UP001458946">
    <property type="component" value="Unassembled WGS sequence"/>
</dbReference>
<reference evidence="2 3" key="1">
    <citation type="submission" date="2024-02" db="EMBL/GenBank/DDBJ databases">
        <title>Deinococcus xinjiangensis NBRC 107630.</title>
        <authorList>
            <person name="Ichikawa N."/>
            <person name="Katano-Makiyama Y."/>
            <person name="Hidaka K."/>
        </authorList>
    </citation>
    <scope>NUCLEOTIDE SEQUENCE [LARGE SCALE GENOMIC DNA]</scope>
    <source>
        <strain evidence="2 3">NBRC 107630</strain>
    </source>
</reference>
<keyword evidence="1" id="KW-1133">Transmembrane helix</keyword>
<sequence length="37" mass="4232">MPLLGLHLVSGMWVSRSFGGLVVFMPDSWLAWLCLRR</sequence>
<evidence type="ECO:0000313" key="3">
    <source>
        <dbReference type="Proteomes" id="UP001458946"/>
    </source>
</evidence>
<feature type="transmembrane region" description="Helical" evidence="1">
    <location>
        <begin position="12"/>
        <end position="35"/>
    </location>
</feature>
<dbReference type="EMBL" id="BAABRN010000140">
    <property type="protein sequence ID" value="GAA5504499.1"/>
    <property type="molecule type" value="Genomic_DNA"/>
</dbReference>
<organism evidence="2 3">
    <name type="scientific">Deinococcus xinjiangensis</name>
    <dbReference type="NCBI Taxonomy" id="457454"/>
    <lineage>
        <taxon>Bacteria</taxon>
        <taxon>Thermotogati</taxon>
        <taxon>Deinococcota</taxon>
        <taxon>Deinococci</taxon>
        <taxon>Deinococcales</taxon>
        <taxon>Deinococcaceae</taxon>
        <taxon>Deinococcus</taxon>
    </lineage>
</organism>
<name>A0ABP9VH05_9DEIO</name>
<comment type="caution">
    <text evidence="2">The sequence shown here is derived from an EMBL/GenBank/DDBJ whole genome shotgun (WGS) entry which is preliminary data.</text>
</comment>